<dbReference type="GO" id="GO:0016787">
    <property type="term" value="F:hydrolase activity"/>
    <property type="evidence" value="ECO:0007669"/>
    <property type="project" value="UniProtKB-KW"/>
</dbReference>
<evidence type="ECO:0000313" key="2">
    <source>
        <dbReference type="EMBL" id="MBI2678624.1"/>
    </source>
</evidence>
<dbReference type="SUPFAM" id="SSF53474">
    <property type="entry name" value="alpha/beta-Hydrolases"/>
    <property type="match status" value="1"/>
</dbReference>
<organism evidence="2 3">
    <name type="scientific">Candidatus Korobacter versatilis</name>
    <dbReference type="NCBI Taxonomy" id="658062"/>
    <lineage>
        <taxon>Bacteria</taxon>
        <taxon>Pseudomonadati</taxon>
        <taxon>Acidobacteriota</taxon>
        <taxon>Terriglobia</taxon>
        <taxon>Terriglobales</taxon>
        <taxon>Candidatus Korobacteraceae</taxon>
        <taxon>Candidatus Korobacter</taxon>
    </lineage>
</organism>
<keyword evidence="2" id="KW-0378">Hydrolase</keyword>
<dbReference type="AlphaFoldDB" id="A0A932AAF2"/>
<accession>A0A932AAF2</accession>
<dbReference type="Pfam" id="PF12697">
    <property type="entry name" value="Abhydrolase_6"/>
    <property type="match status" value="1"/>
</dbReference>
<dbReference type="EMBL" id="JACPNR010000009">
    <property type="protein sequence ID" value="MBI2678624.1"/>
    <property type="molecule type" value="Genomic_DNA"/>
</dbReference>
<gene>
    <name evidence="2" type="ORF">HYX28_07560</name>
</gene>
<name>A0A932AAF2_9BACT</name>
<evidence type="ECO:0000259" key="1">
    <source>
        <dbReference type="Pfam" id="PF12697"/>
    </source>
</evidence>
<feature type="domain" description="AB hydrolase-1" evidence="1">
    <location>
        <begin position="31"/>
        <end position="275"/>
    </location>
</feature>
<dbReference type="InterPro" id="IPR029058">
    <property type="entry name" value="AB_hydrolase_fold"/>
</dbReference>
<dbReference type="PRINTS" id="PR00111">
    <property type="entry name" value="ABHYDROLASE"/>
</dbReference>
<proteinExistence type="predicted"/>
<dbReference type="PANTHER" id="PTHR43689">
    <property type="entry name" value="HYDROLASE"/>
    <property type="match status" value="1"/>
</dbReference>
<reference evidence="2" key="1">
    <citation type="submission" date="2020-07" db="EMBL/GenBank/DDBJ databases">
        <title>Huge and variable diversity of episymbiotic CPR bacteria and DPANN archaea in groundwater ecosystems.</title>
        <authorList>
            <person name="He C.Y."/>
            <person name="Keren R."/>
            <person name="Whittaker M."/>
            <person name="Farag I.F."/>
            <person name="Doudna J."/>
            <person name="Cate J.H.D."/>
            <person name="Banfield J.F."/>
        </authorList>
    </citation>
    <scope>NUCLEOTIDE SEQUENCE</scope>
    <source>
        <strain evidence="2">NC_groundwater_580_Pr5_B-0.1um_64_19</strain>
    </source>
</reference>
<evidence type="ECO:0000313" key="3">
    <source>
        <dbReference type="Proteomes" id="UP000779809"/>
    </source>
</evidence>
<dbReference type="InterPro" id="IPR000073">
    <property type="entry name" value="AB_hydrolase_1"/>
</dbReference>
<comment type="caution">
    <text evidence="2">The sequence shown here is derived from an EMBL/GenBank/DDBJ whole genome shotgun (WGS) entry which is preliminary data.</text>
</comment>
<dbReference type="PANTHER" id="PTHR43689:SF8">
    <property type="entry name" value="ALPHA_BETA-HYDROLASES SUPERFAMILY PROTEIN"/>
    <property type="match status" value="1"/>
</dbReference>
<dbReference type="Gene3D" id="3.40.50.1820">
    <property type="entry name" value="alpha/beta hydrolase"/>
    <property type="match status" value="1"/>
</dbReference>
<protein>
    <submittedName>
        <fullName evidence="2">Alpha/beta hydrolase</fullName>
    </submittedName>
</protein>
<sequence>MPPPIAGVDERWLDLAGHRQRYLTCGAGPPLVLVHGLLGYSFSWRFNYAVLGGAATLYAPDSLGTGFSARVPELDCSLRASATRLLAFMDALGLRNADLLGTSHGGAVAVFAAALDREQGGRRIRRLILVDAVNPWSARGRWLVPLLAGSIGRALPWAVRNFAWTQGYWLRRQYADHSRIAPGTLDGYTRPLAIGGTMEHAHRILRCWGADLRAYPQELEKLRELETLLLWGREDSAVYVDSAYEVERRLPRARLVVLPGVGHLPYEESPEEFNRVVMAFLQQDAQPAQERTQHG</sequence>
<dbReference type="Proteomes" id="UP000779809">
    <property type="component" value="Unassembled WGS sequence"/>
</dbReference>